<evidence type="ECO:0000313" key="3">
    <source>
        <dbReference type="Proteomes" id="UP001175227"/>
    </source>
</evidence>
<accession>A0AA39U9C8</accession>
<feature type="region of interest" description="Disordered" evidence="1">
    <location>
        <begin position="280"/>
        <end position="307"/>
    </location>
</feature>
<proteinExistence type="predicted"/>
<gene>
    <name evidence="2" type="ORF">IW261DRAFT_1594387</name>
</gene>
<protein>
    <submittedName>
        <fullName evidence="2">Uncharacterized protein</fullName>
    </submittedName>
</protein>
<feature type="region of interest" description="Disordered" evidence="1">
    <location>
        <begin position="65"/>
        <end position="95"/>
    </location>
</feature>
<keyword evidence="3" id="KW-1185">Reference proteome</keyword>
<feature type="compositionally biased region" description="Polar residues" evidence="1">
    <location>
        <begin position="293"/>
        <end position="307"/>
    </location>
</feature>
<evidence type="ECO:0000256" key="1">
    <source>
        <dbReference type="SAM" id="MobiDB-lite"/>
    </source>
</evidence>
<feature type="compositionally biased region" description="Basic and acidic residues" evidence="1">
    <location>
        <begin position="280"/>
        <end position="292"/>
    </location>
</feature>
<organism evidence="2 3">
    <name type="scientific">Armillaria novae-zelandiae</name>
    <dbReference type="NCBI Taxonomy" id="153914"/>
    <lineage>
        <taxon>Eukaryota</taxon>
        <taxon>Fungi</taxon>
        <taxon>Dikarya</taxon>
        <taxon>Basidiomycota</taxon>
        <taxon>Agaricomycotina</taxon>
        <taxon>Agaricomycetes</taxon>
        <taxon>Agaricomycetidae</taxon>
        <taxon>Agaricales</taxon>
        <taxon>Marasmiineae</taxon>
        <taxon>Physalacriaceae</taxon>
        <taxon>Armillaria</taxon>
    </lineage>
</organism>
<dbReference type="EMBL" id="JAUEPR010000015">
    <property type="protein sequence ID" value="KAK0477973.1"/>
    <property type="molecule type" value="Genomic_DNA"/>
</dbReference>
<comment type="caution">
    <text evidence="2">The sequence shown here is derived from an EMBL/GenBank/DDBJ whole genome shotgun (WGS) entry which is preliminary data.</text>
</comment>
<name>A0AA39U9C8_9AGAR</name>
<evidence type="ECO:0000313" key="2">
    <source>
        <dbReference type="EMBL" id="KAK0477973.1"/>
    </source>
</evidence>
<dbReference type="AlphaFoldDB" id="A0AA39U9C8"/>
<dbReference type="Proteomes" id="UP001175227">
    <property type="component" value="Unassembled WGS sequence"/>
</dbReference>
<reference evidence="2" key="1">
    <citation type="submission" date="2023-06" db="EMBL/GenBank/DDBJ databases">
        <authorList>
            <consortium name="Lawrence Berkeley National Laboratory"/>
            <person name="Ahrendt S."/>
            <person name="Sahu N."/>
            <person name="Indic B."/>
            <person name="Wong-Bajracharya J."/>
            <person name="Merenyi Z."/>
            <person name="Ke H.-M."/>
            <person name="Monk M."/>
            <person name="Kocsube S."/>
            <person name="Drula E."/>
            <person name="Lipzen A."/>
            <person name="Balint B."/>
            <person name="Henrissat B."/>
            <person name="Andreopoulos B."/>
            <person name="Martin F.M."/>
            <person name="Harder C.B."/>
            <person name="Rigling D."/>
            <person name="Ford K.L."/>
            <person name="Foster G.D."/>
            <person name="Pangilinan J."/>
            <person name="Papanicolaou A."/>
            <person name="Barry K."/>
            <person name="LaButti K."/>
            <person name="Viragh M."/>
            <person name="Koriabine M."/>
            <person name="Yan M."/>
            <person name="Riley R."/>
            <person name="Champramary S."/>
            <person name="Plett K.L."/>
            <person name="Tsai I.J."/>
            <person name="Slot J."/>
            <person name="Sipos G."/>
            <person name="Plett J."/>
            <person name="Nagy L.G."/>
            <person name="Grigoriev I.V."/>
        </authorList>
    </citation>
    <scope>NUCLEOTIDE SEQUENCE</scope>
    <source>
        <strain evidence="2">ICMP 16352</strain>
    </source>
</reference>
<sequence length="307" mass="33386">MAKHLCSSNLDEPPLFPAVIPVSDRKMQEKEKKRTQQQDIIHPSGLPGLFNACCDRPYILYPRKSHSSTTPTAAPDGAVCGSDEIDSSHCTPQMIPGNDEDVGIGTREGEVVHSQWIALGTSYTENSGDEAIVDGESGASYLHQNEHRRSPVPGEPARTIRPREKNRVFDSGSRLANDGTTTCYALAIIQITVGVTALQTPRVLDALRIKAGAMGVVPIMHINHGGTLRGKASLQLRRNCPVPILDAIPIPDQTKATFLHQALARPVFVHLLPVYTNRSKSEAIGKPKEENKLGTNVSLPDSSRSRR</sequence>